<dbReference type="Proteomes" id="UP000683000">
    <property type="component" value="Unassembled WGS sequence"/>
</dbReference>
<dbReference type="EMBL" id="JAGFBS010000054">
    <property type="protein sequence ID" value="KAG6370269.1"/>
    <property type="molecule type" value="Genomic_DNA"/>
</dbReference>
<evidence type="ECO:0000313" key="2">
    <source>
        <dbReference type="EMBL" id="KAG6370269.1"/>
    </source>
</evidence>
<reference evidence="2" key="1">
    <citation type="submission" date="2021-03" db="EMBL/GenBank/DDBJ databases">
        <title>Evolutionary innovations through gain and loss of genes in the ectomycorrhizal Boletales.</title>
        <authorList>
            <person name="Wu G."/>
            <person name="Miyauchi S."/>
            <person name="Morin E."/>
            <person name="Yang Z.-L."/>
            <person name="Xu J."/>
            <person name="Martin F.M."/>
        </authorList>
    </citation>
    <scope>NUCLEOTIDE SEQUENCE</scope>
    <source>
        <strain evidence="2">BR01</strain>
    </source>
</reference>
<evidence type="ECO:0000259" key="1">
    <source>
        <dbReference type="Pfam" id="PF17667"/>
    </source>
</evidence>
<keyword evidence="3" id="KW-1185">Reference proteome</keyword>
<organism evidence="2 3">
    <name type="scientific">Boletus reticuloceps</name>
    <dbReference type="NCBI Taxonomy" id="495285"/>
    <lineage>
        <taxon>Eukaryota</taxon>
        <taxon>Fungi</taxon>
        <taxon>Dikarya</taxon>
        <taxon>Basidiomycota</taxon>
        <taxon>Agaricomycotina</taxon>
        <taxon>Agaricomycetes</taxon>
        <taxon>Agaricomycetidae</taxon>
        <taxon>Boletales</taxon>
        <taxon>Boletineae</taxon>
        <taxon>Boletaceae</taxon>
        <taxon>Boletoideae</taxon>
        <taxon>Boletus</taxon>
    </lineage>
</organism>
<comment type="caution">
    <text evidence="2">The sequence shown here is derived from an EMBL/GenBank/DDBJ whole genome shotgun (WGS) entry which is preliminary data.</text>
</comment>
<gene>
    <name evidence="2" type="ORF">JVT61DRAFT_12217</name>
</gene>
<sequence length="261" mass="29530">MDILGSNTTITWENRKQGQKVARKVLTIYVHMGLQTIPLQIKLTKLLFISDYLVGRGSTVWKCKLPAGHLKQPATYVAVKDSWIDPLRKFTEGAILRILNKAGIEGIPTLIYDRQVMTKVDNKNGGQTMANQSTHCVRATLQRYPSSQGTYQLQVLYRLVTESVGSLVTDFWSLGELLVSFLDFVVGEHLLISVSRAFRLTPHCSAHKDALERTGILHHDISLVNLLLAFSKSKWSNHRMFMDHLSLVSWHALCTRIESMQ</sequence>
<name>A0A8I2YE52_9AGAM</name>
<dbReference type="InterPro" id="IPR040976">
    <property type="entry name" value="Pkinase_fungal"/>
</dbReference>
<dbReference type="PANTHER" id="PTHR38248:SF2">
    <property type="entry name" value="FUNK1 11"/>
    <property type="match status" value="1"/>
</dbReference>
<dbReference type="AlphaFoldDB" id="A0A8I2YE52"/>
<feature type="domain" description="Fungal-type protein kinase" evidence="1">
    <location>
        <begin position="3"/>
        <end position="191"/>
    </location>
</feature>
<evidence type="ECO:0000313" key="3">
    <source>
        <dbReference type="Proteomes" id="UP000683000"/>
    </source>
</evidence>
<dbReference type="PANTHER" id="PTHR38248">
    <property type="entry name" value="FUNK1 6"/>
    <property type="match status" value="1"/>
</dbReference>
<dbReference type="OrthoDB" id="5569250at2759"/>
<dbReference type="Pfam" id="PF17667">
    <property type="entry name" value="Pkinase_fungal"/>
    <property type="match status" value="1"/>
</dbReference>
<accession>A0A8I2YE52</accession>
<protein>
    <recommendedName>
        <fullName evidence="1">Fungal-type protein kinase domain-containing protein</fullName>
    </recommendedName>
</protein>
<proteinExistence type="predicted"/>